<proteinExistence type="predicted"/>
<protein>
    <submittedName>
        <fullName evidence="2">Palmitoyltransferase ZDHHC15</fullName>
    </submittedName>
</protein>
<keyword evidence="1" id="KW-0812">Transmembrane</keyword>
<reference evidence="2" key="1">
    <citation type="submission" date="2022-03" db="EMBL/GenBank/DDBJ databases">
        <authorList>
            <person name="Alioto T."/>
            <person name="Alioto T."/>
            <person name="Gomez Garrido J."/>
        </authorList>
    </citation>
    <scope>NUCLEOTIDE SEQUENCE</scope>
</reference>
<feature type="transmembrane region" description="Helical" evidence="1">
    <location>
        <begin position="12"/>
        <end position="33"/>
    </location>
</feature>
<gene>
    <name evidence="2" type="ORF">PECUL_23A040348</name>
</gene>
<evidence type="ECO:0000256" key="1">
    <source>
        <dbReference type="SAM" id="Phobius"/>
    </source>
</evidence>
<accession>A0AAD1SZ66</accession>
<dbReference type="EMBL" id="OW240920">
    <property type="protein sequence ID" value="CAH2315282.1"/>
    <property type="molecule type" value="Genomic_DNA"/>
</dbReference>
<keyword evidence="1" id="KW-1133">Transmembrane helix</keyword>
<organism evidence="2 3">
    <name type="scientific">Pelobates cultripes</name>
    <name type="common">Western spadefoot toad</name>
    <dbReference type="NCBI Taxonomy" id="61616"/>
    <lineage>
        <taxon>Eukaryota</taxon>
        <taxon>Metazoa</taxon>
        <taxon>Chordata</taxon>
        <taxon>Craniata</taxon>
        <taxon>Vertebrata</taxon>
        <taxon>Euteleostomi</taxon>
        <taxon>Amphibia</taxon>
        <taxon>Batrachia</taxon>
        <taxon>Anura</taxon>
        <taxon>Pelobatoidea</taxon>
        <taxon>Pelobatidae</taxon>
        <taxon>Pelobates</taxon>
    </lineage>
</organism>
<dbReference type="AlphaFoldDB" id="A0AAD1SZ66"/>
<evidence type="ECO:0000313" key="3">
    <source>
        <dbReference type="Proteomes" id="UP001295444"/>
    </source>
</evidence>
<sequence length="174" mass="20384">MALSRGLRCCQRVLSWVPVLIIALVVLWSYYAYVWELCLVTVTYPLEKVIYLIIFHAVFLIFIWTYWKAVFTPPKQPSKKFLLSYAEKERYDNEESPDAQKQILAEFARKLPVYTRTGSGGQYIPFHLWVLEEMFPFPDPTTVFTVPRNLHRLVLSKRNITTVRSPDAVSHLQV</sequence>
<feature type="transmembrane region" description="Helical" evidence="1">
    <location>
        <begin position="49"/>
        <end position="67"/>
    </location>
</feature>
<evidence type="ECO:0000313" key="2">
    <source>
        <dbReference type="EMBL" id="CAH2315282.1"/>
    </source>
</evidence>
<keyword evidence="3" id="KW-1185">Reference proteome</keyword>
<keyword evidence="1" id="KW-0472">Membrane</keyword>
<dbReference type="Proteomes" id="UP001295444">
    <property type="component" value="Chromosome 09"/>
</dbReference>
<name>A0AAD1SZ66_PELCU</name>